<organism evidence="1 2">
    <name type="scientific">Capsulimonas corticalis</name>
    <dbReference type="NCBI Taxonomy" id="2219043"/>
    <lineage>
        <taxon>Bacteria</taxon>
        <taxon>Bacillati</taxon>
        <taxon>Armatimonadota</taxon>
        <taxon>Armatimonadia</taxon>
        <taxon>Capsulimonadales</taxon>
        <taxon>Capsulimonadaceae</taxon>
        <taxon>Capsulimonas</taxon>
    </lineage>
</organism>
<dbReference type="KEGG" id="ccot:CCAX7_39600"/>
<accession>A0A402D3K1</accession>
<dbReference type="RefSeq" id="WP_119324064.1">
    <property type="nucleotide sequence ID" value="NZ_AP025739.1"/>
</dbReference>
<name>A0A402D3K1_9BACT</name>
<keyword evidence="2" id="KW-1185">Reference proteome</keyword>
<dbReference type="AlphaFoldDB" id="A0A402D3K1"/>
<sequence length="102" mass="11033">MSTEEQPVSESAAGPVTHCPTCNRKLLTQTSALCNWCGAKISDPNYQERAAQTRLAADATERARIAAIIQEEGRYGVLGRLKRRAKGVTGAPQVEPLNPNEL</sequence>
<dbReference type="EMBL" id="AP025739">
    <property type="protein sequence ID" value="BDI31909.1"/>
    <property type="molecule type" value="Genomic_DNA"/>
</dbReference>
<reference evidence="1 2" key="1">
    <citation type="journal article" date="2019" name="Int. J. Syst. Evol. Microbiol.">
        <title>Capsulimonas corticalis gen. nov., sp. nov., an aerobic capsulated bacterium, of a novel bacterial order, Capsulimonadales ord. nov., of the class Armatimonadia of the phylum Armatimonadetes.</title>
        <authorList>
            <person name="Li J."/>
            <person name="Kudo C."/>
            <person name="Tonouchi A."/>
        </authorList>
    </citation>
    <scope>NUCLEOTIDE SEQUENCE [LARGE SCALE GENOMIC DNA]</scope>
    <source>
        <strain evidence="1 2">AX-7</strain>
    </source>
</reference>
<gene>
    <name evidence="1" type="ORF">CCAX7_39600</name>
</gene>
<dbReference type="Proteomes" id="UP000287394">
    <property type="component" value="Chromosome"/>
</dbReference>
<evidence type="ECO:0000313" key="1">
    <source>
        <dbReference type="EMBL" id="BDI31909.1"/>
    </source>
</evidence>
<proteinExistence type="predicted"/>
<protein>
    <submittedName>
        <fullName evidence="1">Uncharacterized protein</fullName>
    </submittedName>
</protein>
<evidence type="ECO:0000313" key="2">
    <source>
        <dbReference type="Proteomes" id="UP000287394"/>
    </source>
</evidence>